<dbReference type="KEGG" id="gtm:GT3921_02570"/>
<comment type="caution">
    <text evidence="1">The sequence shown here is derived from an EMBL/GenBank/DDBJ whole genome shotgun (WGS) entry which is preliminary data.</text>
</comment>
<keyword evidence="2" id="KW-1185">Reference proteome</keyword>
<dbReference type="EMBL" id="NEWK01000002">
    <property type="protein sequence ID" value="OXB85907.1"/>
    <property type="molecule type" value="Genomic_DNA"/>
</dbReference>
<reference evidence="1 2" key="1">
    <citation type="submission" date="2017-05" db="EMBL/GenBank/DDBJ databases">
        <title>The genome sequence of Geobacillus thermocatenulatus DSM 730.</title>
        <authorList>
            <person name="Ramaloko W.T."/>
            <person name="Koen N."/>
            <person name="Polliack S."/>
            <person name="Aliyu H."/>
            <person name="Lebre P."/>
            <person name="Mohr T."/>
            <person name="Oswald F."/>
            <person name="Zwick M."/>
            <person name="Neumann A."/>
            <person name="Syldatk C."/>
            <person name="Cowan D."/>
            <person name="De Maayer P."/>
        </authorList>
    </citation>
    <scope>NUCLEOTIDE SEQUENCE [LARGE SCALE GENOMIC DNA]</scope>
    <source>
        <strain evidence="1 2">BGSC 93A1</strain>
    </source>
</reference>
<name>A0A226Q2A1_9BACL</name>
<evidence type="ECO:0000313" key="1">
    <source>
        <dbReference type="EMBL" id="OXB85907.1"/>
    </source>
</evidence>
<dbReference type="AlphaFoldDB" id="A0A226Q2A1"/>
<accession>A0A226Q2A1</accession>
<organism evidence="1 2">
    <name type="scientific">Geobacillus thermocatenulatus</name>
    <dbReference type="NCBI Taxonomy" id="33938"/>
    <lineage>
        <taxon>Bacteria</taxon>
        <taxon>Bacillati</taxon>
        <taxon>Bacillota</taxon>
        <taxon>Bacilli</taxon>
        <taxon>Bacillales</taxon>
        <taxon>Anoxybacillaceae</taxon>
        <taxon>Geobacillus</taxon>
        <taxon>Geobacillus thermoleovorans group</taxon>
    </lineage>
</organism>
<evidence type="ECO:0000313" key="2">
    <source>
        <dbReference type="Proteomes" id="UP000198378"/>
    </source>
</evidence>
<sequence length="132" mass="14743">MTFSKKKKNLLIILASLVLSIITITSAYAAVLVEQSGLNLRVGESSATTSRVTVESGQELHVGIYYYYNAPRKSTTYKIFKNGVEWYKGTISGSERYVEKVFKPGPGEYSVRHYNTPEKDVSSYGGIQVYKP</sequence>
<dbReference type="RefSeq" id="WP_021321441.1">
    <property type="nucleotide sequence ID" value="NZ_CP018058.1"/>
</dbReference>
<proteinExistence type="predicted"/>
<gene>
    <name evidence="1" type="ORF">B9L19_09930</name>
</gene>
<dbReference type="Proteomes" id="UP000198378">
    <property type="component" value="Unassembled WGS sequence"/>
</dbReference>
<protein>
    <submittedName>
        <fullName evidence="1">Uncharacterized protein</fullName>
    </submittedName>
</protein>